<protein>
    <submittedName>
        <fullName evidence="1">Uncharacterized protein</fullName>
    </submittedName>
</protein>
<proteinExistence type="predicted"/>
<accession>A0A1G7NKJ3</accession>
<dbReference type="EMBL" id="FNCC01000003">
    <property type="protein sequence ID" value="SDF73809.1"/>
    <property type="molecule type" value="Genomic_DNA"/>
</dbReference>
<dbReference type="RefSeq" id="WP_143035857.1">
    <property type="nucleotide sequence ID" value="NZ_FNCC01000003.1"/>
</dbReference>
<evidence type="ECO:0000313" key="2">
    <source>
        <dbReference type="Proteomes" id="UP000199623"/>
    </source>
</evidence>
<evidence type="ECO:0000313" key="1">
    <source>
        <dbReference type="EMBL" id="SDF73809.1"/>
    </source>
</evidence>
<gene>
    <name evidence="1" type="ORF">SAMN05216553_10337</name>
</gene>
<organism evidence="1 2">
    <name type="scientific">Lentzea fradiae</name>
    <dbReference type="NCBI Taxonomy" id="200378"/>
    <lineage>
        <taxon>Bacteria</taxon>
        <taxon>Bacillati</taxon>
        <taxon>Actinomycetota</taxon>
        <taxon>Actinomycetes</taxon>
        <taxon>Pseudonocardiales</taxon>
        <taxon>Pseudonocardiaceae</taxon>
        <taxon>Lentzea</taxon>
    </lineage>
</organism>
<sequence length="99" mass="10115">MEEPSLPERTRTAAEAVDVTPRKTAVAGGKAGPPAEPPLASGLAERIAAGIAAGLAEAAKTDPARWAQVSEQELLLWIAEDTKAALAELAASGAQEDSR</sequence>
<dbReference type="AlphaFoldDB" id="A0A1G7NKJ3"/>
<dbReference type="STRING" id="200378.SAMN05216553_10337"/>
<keyword evidence="2" id="KW-1185">Reference proteome</keyword>
<dbReference type="Proteomes" id="UP000199623">
    <property type="component" value="Unassembled WGS sequence"/>
</dbReference>
<reference evidence="2" key="1">
    <citation type="submission" date="2016-10" db="EMBL/GenBank/DDBJ databases">
        <authorList>
            <person name="Varghese N."/>
            <person name="Submissions S."/>
        </authorList>
    </citation>
    <scope>NUCLEOTIDE SEQUENCE [LARGE SCALE GENOMIC DNA]</scope>
    <source>
        <strain evidence="2">CGMCC 4.3506</strain>
    </source>
</reference>
<name>A0A1G7NKJ3_9PSEU</name>